<proteinExistence type="inferred from homology"/>
<evidence type="ECO:0000313" key="17">
    <source>
        <dbReference type="EMBL" id="KAK5997690.1"/>
    </source>
</evidence>
<feature type="transmembrane region" description="Helical" evidence="15">
    <location>
        <begin position="56"/>
        <end position="77"/>
    </location>
</feature>
<feature type="domain" description="Cytochrome b5 heme-binding" evidence="16">
    <location>
        <begin position="325"/>
        <end position="406"/>
    </location>
</feature>
<gene>
    <name evidence="17" type="ORF">PT974_00045</name>
</gene>
<evidence type="ECO:0000259" key="16">
    <source>
        <dbReference type="PROSITE" id="PS50255"/>
    </source>
</evidence>
<dbReference type="Proteomes" id="UP001338125">
    <property type="component" value="Unassembled WGS sequence"/>
</dbReference>
<comment type="function">
    <text evidence="14">Stearoyl-CoA desaturase that utilizes O(2) and electrons from reduced cytochrome b5 to introduce the first double bond into saturated fatty acyl-CoA substrates.</text>
</comment>
<evidence type="ECO:0000256" key="5">
    <source>
        <dbReference type="ARBA" id="ARBA00022692"/>
    </source>
</evidence>
<comment type="caution">
    <text evidence="17">The sequence shown here is derived from an EMBL/GenBank/DDBJ whole genome shotgun (WGS) entry which is preliminary data.</text>
</comment>
<protein>
    <recommendedName>
        <fullName evidence="14">Acyl-CoA desaturase</fullName>
        <ecNumber evidence="14">1.14.19.1</ecNumber>
    </recommendedName>
</protein>
<sequence length="418" mass="47599">MATASRPRTRPRWLFKQTVAQVKQLALRIKLRNITFCVLIPLAGMFWSFYQPLVRRTVVLAFIFYIISGIGITAGYHRLWSHRSYTASYPLRCFLALCGISGVQGSILTWCKEHRAHHRYVDTSKDPYNVKKGLLWSHMGWIIFRSQSDVVGNADVSDLLNDKIVMWQHNNFSTLCLFTAYILPSIIAQIGWNDGLGGLLYAGIIRAFFFQQCTNCVNSLAHYLGDQPYADKNSPRNHILTALITFGEGYHNFHHEFPADYRNGIRWFDYDPTKWCITLWTLLGLASHPQQFDSNEIEKAIYQQKQKQVQRLKSRINWGHPLEALPIYTWSEYEALCVNKGGSRHLVCIAGVIYDVASFIDDHPGGRALILASVGKDATASFHGGVYDHSKAASNLLDNMRFGVLRRGGRVEAYDESL</sequence>
<keyword evidence="10 14" id="KW-0408">Iron</keyword>
<keyword evidence="3 14" id="KW-0444">Lipid biosynthesis</keyword>
<dbReference type="InterPro" id="IPR001522">
    <property type="entry name" value="FADS-1_CS"/>
</dbReference>
<dbReference type="InterPro" id="IPR009160">
    <property type="entry name" value="Acyl-CoA_deSatase_haem/ster-bd"/>
</dbReference>
<dbReference type="InterPro" id="IPR005804">
    <property type="entry name" value="FA_desaturase_dom"/>
</dbReference>
<dbReference type="PROSITE" id="PS50255">
    <property type="entry name" value="CYTOCHROME_B5_2"/>
    <property type="match status" value="1"/>
</dbReference>
<keyword evidence="13 14" id="KW-0275">Fatty acid biosynthesis</keyword>
<evidence type="ECO:0000256" key="6">
    <source>
        <dbReference type="ARBA" id="ARBA00022723"/>
    </source>
</evidence>
<dbReference type="PANTHER" id="PTHR11351">
    <property type="entry name" value="ACYL-COA DESATURASE"/>
    <property type="match status" value="1"/>
</dbReference>
<evidence type="ECO:0000256" key="11">
    <source>
        <dbReference type="ARBA" id="ARBA00023098"/>
    </source>
</evidence>
<keyword evidence="9 14" id="KW-0560">Oxidoreductase</keyword>
<keyword evidence="7 14" id="KW-0276">Fatty acid metabolism</keyword>
<dbReference type="CDD" id="cd03505">
    <property type="entry name" value="Delta9-FADS-like"/>
    <property type="match status" value="1"/>
</dbReference>
<keyword evidence="6 14" id="KW-0479">Metal-binding</keyword>
<keyword evidence="5 15" id="KW-0812">Transmembrane</keyword>
<keyword evidence="14" id="KW-0249">Electron transport</keyword>
<evidence type="ECO:0000256" key="2">
    <source>
        <dbReference type="ARBA" id="ARBA00009295"/>
    </source>
</evidence>
<dbReference type="InterPro" id="IPR015876">
    <property type="entry name" value="Acyl-CoA_DS"/>
</dbReference>
<comment type="subcellular location">
    <subcellularLocation>
        <location evidence="1">Membrane</location>
        <topology evidence="1">Multi-pass membrane protein</topology>
    </subcellularLocation>
</comment>
<keyword evidence="4 14" id="KW-0349">Heme</keyword>
<evidence type="ECO:0000256" key="12">
    <source>
        <dbReference type="ARBA" id="ARBA00023136"/>
    </source>
</evidence>
<evidence type="ECO:0000256" key="1">
    <source>
        <dbReference type="ARBA" id="ARBA00004141"/>
    </source>
</evidence>
<keyword evidence="14" id="KW-0813">Transport</keyword>
<reference evidence="17 18" key="1">
    <citation type="submission" date="2024-01" db="EMBL/GenBank/DDBJ databases">
        <title>Complete genome of Cladobotryum mycophilum ATHUM6906.</title>
        <authorList>
            <person name="Christinaki A.C."/>
            <person name="Myridakis A.I."/>
            <person name="Kouvelis V.N."/>
        </authorList>
    </citation>
    <scope>NUCLEOTIDE SEQUENCE [LARGE SCALE GENOMIC DNA]</scope>
    <source>
        <strain evidence="17 18">ATHUM6906</strain>
    </source>
</reference>
<dbReference type="PROSITE" id="PS00191">
    <property type="entry name" value="CYTOCHROME_B5_1"/>
    <property type="match status" value="1"/>
</dbReference>
<evidence type="ECO:0000313" key="18">
    <source>
        <dbReference type="Proteomes" id="UP001338125"/>
    </source>
</evidence>
<evidence type="ECO:0000256" key="3">
    <source>
        <dbReference type="ARBA" id="ARBA00022516"/>
    </source>
</evidence>
<keyword evidence="11 14" id="KW-0443">Lipid metabolism</keyword>
<dbReference type="SMART" id="SM01117">
    <property type="entry name" value="Cyt-b5"/>
    <property type="match status" value="1"/>
</dbReference>
<organism evidence="17 18">
    <name type="scientific">Cladobotryum mycophilum</name>
    <dbReference type="NCBI Taxonomy" id="491253"/>
    <lineage>
        <taxon>Eukaryota</taxon>
        <taxon>Fungi</taxon>
        <taxon>Dikarya</taxon>
        <taxon>Ascomycota</taxon>
        <taxon>Pezizomycotina</taxon>
        <taxon>Sordariomycetes</taxon>
        <taxon>Hypocreomycetidae</taxon>
        <taxon>Hypocreales</taxon>
        <taxon>Hypocreaceae</taxon>
        <taxon>Cladobotryum</taxon>
    </lineage>
</organism>
<dbReference type="InterPro" id="IPR036400">
    <property type="entry name" value="Cyt_B5-like_heme/steroid_sf"/>
</dbReference>
<name>A0ABR0SZT3_9HYPO</name>
<evidence type="ECO:0000256" key="14">
    <source>
        <dbReference type="PIRNR" id="PIRNR000345"/>
    </source>
</evidence>
<dbReference type="PRINTS" id="PR00075">
    <property type="entry name" value="FACDDSATRASE"/>
</dbReference>
<comment type="similarity">
    <text evidence="2 14">Belongs to the fatty acid desaturase type 1 family.</text>
</comment>
<dbReference type="PANTHER" id="PTHR11351:SF31">
    <property type="entry name" value="DESATURASE 1, ISOFORM A-RELATED"/>
    <property type="match status" value="1"/>
</dbReference>
<dbReference type="PRINTS" id="PR00363">
    <property type="entry name" value="CYTOCHROMEB5"/>
</dbReference>
<evidence type="ECO:0000256" key="7">
    <source>
        <dbReference type="ARBA" id="ARBA00022832"/>
    </source>
</evidence>
<evidence type="ECO:0000256" key="13">
    <source>
        <dbReference type="ARBA" id="ARBA00023160"/>
    </source>
</evidence>
<dbReference type="InterPro" id="IPR018506">
    <property type="entry name" value="Cyt_B5_heme-BS"/>
</dbReference>
<dbReference type="EMBL" id="JAVFKD010000001">
    <property type="protein sequence ID" value="KAK5997690.1"/>
    <property type="molecule type" value="Genomic_DNA"/>
</dbReference>
<dbReference type="EC" id="1.14.19.1" evidence="14"/>
<accession>A0ABR0SZT3</accession>
<dbReference type="PIRSF" id="PIRSF000345">
    <property type="entry name" value="OLE1"/>
    <property type="match status" value="1"/>
</dbReference>
<feature type="transmembrane region" description="Helical" evidence="15">
    <location>
        <begin position="31"/>
        <end position="50"/>
    </location>
</feature>
<comment type="catalytic activity">
    <reaction evidence="14">
        <text>octadecanoyl-CoA + 2 Fe(II)-[cytochrome b5] + O2 + 2 H(+) = (9Z)-octadecenoyl-CoA + 2 Fe(III)-[cytochrome b5] + 2 H2O</text>
        <dbReference type="Rhea" id="RHEA:19721"/>
        <dbReference type="Rhea" id="RHEA-COMP:10438"/>
        <dbReference type="Rhea" id="RHEA-COMP:10439"/>
        <dbReference type="ChEBI" id="CHEBI:15377"/>
        <dbReference type="ChEBI" id="CHEBI:15378"/>
        <dbReference type="ChEBI" id="CHEBI:15379"/>
        <dbReference type="ChEBI" id="CHEBI:29033"/>
        <dbReference type="ChEBI" id="CHEBI:29034"/>
        <dbReference type="ChEBI" id="CHEBI:57387"/>
        <dbReference type="ChEBI" id="CHEBI:57394"/>
        <dbReference type="EC" id="1.14.19.1"/>
    </reaction>
</comment>
<keyword evidence="18" id="KW-1185">Reference proteome</keyword>
<keyword evidence="8 15" id="KW-1133">Transmembrane helix</keyword>
<dbReference type="InterPro" id="IPR001199">
    <property type="entry name" value="Cyt_B5-like_heme/steroid-bd"/>
</dbReference>
<dbReference type="Pfam" id="PF00487">
    <property type="entry name" value="FA_desaturase"/>
    <property type="match status" value="1"/>
</dbReference>
<dbReference type="SUPFAM" id="SSF55856">
    <property type="entry name" value="Cytochrome b5-like heme/steroid binding domain"/>
    <property type="match status" value="1"/>
</dbReference>
<evidence type="ECO:0000256" key="8">
    <source>
        <dbReference type="ARBA" id="ARBA00022989"/>
    </source>
</evidence>
<dbReference type="Gene3D" id="3.10.120.10">
    <property type="entry name" value="Cytochrome b5-like heme/steroid binding domain"/>
    <property type="match status" value="1"/>
</dbReference>
<evidence type="ECO:0000256" key="9">
    <source>
        <dbReference type="ARBA" id="ARBA00023002"/>
    </source>
</evidence>
<dbReference type="PROSITE" id="PS00476">
    <property type="entry name" value="FATTY_ACID_DESATUR_1"/>
    <property type="match status" value="1"/>
</dbReference>
<dbReference type="Pfam" id="PF00173">
    <property type="entry name" value="Cyt-b5"/>
    <property type="match status" value="1"/>
</dbReference>
<evidence type="ECO:0000256" key="4">
    <source>
        <dbReference type="ARBA" id="ARBA00022617"/>
    </source>
</evidence>
<evidence type="ECO:0000256" key="15">
    <source>
        <dbReference type="SAM" id="Phobius"/>
    </source>
</evidence>
<keyword evidence="12 15" id="KW-0472">Membrane</keyword>
<comment type="cofactor">
    <cofactor evidence="14">
        <name>Fe(2+)</name>
        <dbReference type="ChEBI" id="CHEBI:29033"/>
    </cofactor>
    <text evidence="14">Expected to bind 2 Fe(2+) ions per subunit.</text>
</comment>
<evidence type="ECO:0000256" key="10">
    <source>
        <dbReference type="ARBA" id="ARBA00023004"/>
    </source>
</evidence>